<dbReference type="PIRSF" id="PIRSF000502">
    <property type="entry name" value="Spermidine_synth"/>
    <property type="match status" value="1"/>
</dbReference>
<dbReference type="HAMAP" id="MF_00198">
    <property type="entry name" value="Spermidine_synth"/>
    <property type="match status" value="1"/>
</dbReference>
<dbReference type="PROSITE" id="PS51006">
    <property type="entry name" value="PABS_2"/>
    <property type="match status" value="1"/>
</dbReference>
<dbReference type="EMBL" id="CATQJA010002709">
    <property type="protein sequence ID" value="CAJ0587095.1"/>
    <property type="molecule type" value="Genomic_DNA"/>
</dbReference>
<dbReference type="SUPFAM" id="SSF53335">
    <property type="entry name" value="S-adenosyl-L-methionine-dependent methyltransferases"/>
    <property type="match status" value="1"/>
</dbReference>
<comment type="subunit">
    <text evidence="3">Homodimer or homotetramer.</text>
</comment>
<dbReference type="InterPro" id="IPR030374">
    <property type="entry name" value="PABS"/>
</dbReference>
<keyword evidence="5 10" id="KW-0808">Transferase</keyword>
<evidence type="ECO:0000256" key="8">
    <source>
        <dbReference type="ARBA" id="ARBA00072554"/>
    </source>
</evidence>
<dbReference type="NCBIfam" id="NF002010">
    <property type="entry name" value="PRK00811.1"/>
    <property type="match status" value="1"/>
</dbReference>
<dbReference type="EC" id="2.5.1.16" evidence="4"/>
<comment type="similarity">
    <text evidence="2 11">Belongs to the spermidine/spermine synthase family.</text>
</comment>
<dbReference type="InterPro" id="IPR037163">
    <property type="entry name" value="Spermidine_synt_N_sf"/>
</dbReference>
<dbReference type="FunFam" id="3.40.50.150:FF:000013">
    <property type="entry name" value="Spermidine synthase"/>
    <property type="match status" value="1"/>
</dbReference>
<evidence type="ECO:0000256" key="3">
    <source>
        <dbReference type="ARBA" id="ARBA00011774"/>
    </source>
</evidence>
<dbReference type="InterPro" id="IPR030668">
    <property type="entry name" value="Spermi_synthase_euk"/>
</dbReference>
<evidence type="ECO:0000259" key="12">
    <source>
        <dbReference type="PROSITE" id="PS51006"/>
    </source>
</evidence>
<dbReference type="AlphaFoldDB" id="A0AA36DIP1"/>
<gene>
    <name evidence="13" type="ORF">MSPICULIGERA_LOCUS25074</name>
</gene>
<dbReference type="FunFam" id="2.30.140.10:FF:000001">
    <property type="entry name" value="SPE3p Spermidine synthase"/>
    <property type="match status" value="1"/>
</dbReference>
<evidence type="ECO:0000313" key="14">
    <source>
        <dbReference type="Proteomes" id="UP001177023"/>
    </source>
</evidence>
<dbReference type="InterPro" id="IPR030373">
    <property type="entry name" value="PABS_CS"/>
</dbReference>
<reference evidence="13" key="1">
    <citation type="submission" date="2023-06" db="EMBL/GenBank/DDBJ databases">
        <authorList>
            <person name="Delattre M."/>
        </authorList>
    </citation>
    <scope>NUCLEOTIDE SEQUENCE</scope>
    <source>
        <strain evidence="13">AF72</strain>
    </source>
</reference>
<sequence length="314" mass="35352">MVDRLHKGWFTEFSPDDLEKMNDTGNASSKELRSDGENMGGAWPGQAFSLQIREVLYHEKSKYQDVLVFKSETYGNVLVLDGIIQCTERDEFSYQEMLAHLPMFAHPNPKKVLIIGGGDGGILREVLKHSGVEQVTMCEIDQMVIDVSKKFLPGMSTSFSDPKLNLFVGDGFEFLKNHKNQFDVIITDSSDPVGPAESLFGESYYELLRDALNDTGILSSQGESFWLHAHLVKHLVSFNRRLFAAVQYASSPVSTYPSGSMGYLICGKEKRDLSTPTRILTEDQVKEMKLRYYNSEVHRAAFALPQFIKEALAE</sequence>
<dbReference type="InterPro" id="IPR001045">
    <property type="entry name" value="Spermi_synthase"/>
</dbReference>
<evidence type="ECO:0000256" key="4">
    <source>
        <dbReference type="ARBA" id="ARBA00012455"/>
    </source>
</evidence>
<feature type="domain" description="PABS" evidence="12">
    <location>
        <begin position="7"/>
        <end position="268"/>
    </location>
</feature>
<evidence type="ECO:0000256" key="10">
    <source>
        <dbReference type="PROSITE-ProRule" id="PRU00354"/>
    </source>
</evidence>
<name>A0AA36DIP1_9BILA</name>
<evidence type="ECO:0000256" key="7">
    <source>
        <dbReference type="ARBA" id="ARBA00053963"/>
    </source>
</evidence>
<keyword evidence="14" id="KW-1185">Reference proteome</keyword>
<dbReference type="Pfam" id="PF17284">
    <property type="entry name" value="Spermine_synt_N"/>
    <property type="match status" value="1"/>
</dbReference>
<dbReference type="PROSITE" id="PS01330">
    <property type="entry name" value="PABS_1"/>
    <property type="match status" value="1"/>
</dbReference>
<evidence type="ECO:0000256" key="1">
    <source>
        <dbReference type="ARBA" id="ARBA00005123"/>
    </source>
</evidence>
<dbReference type="Proteomes" id="UP001177023">
    <property type="component" value="Unassembled WGS sequence"/>
</dbReference>
<comment type="pathway">
    <text evidence="1">Amine and polyamine biosynthesis; spermidine biosynthesis; spermidine from putrescine: step 1/1.</text>
</comment>
<evidence type="ECO:0000256" key="2">
    <source>
        <dbReference type="ARBA" id="ARBA00007867"/>
    </source>
</evidence>
<dbReference type="PANTHER" id="PTHR11558:SF11">
    <property type="entry name" value="SPERMIDINE SYNTHASE"/>
    <property type="match status" value="1"/>
</dbReference>
<keyword evidence="10" id="KW-0620">Polyamine biosynthesis</keyword>
<proteinExistence type="inferred from homology"/>
<dbReference type="GO" id="GO:0005829">
    <property type="term" value="C:cytosol"/>
    <property type="evidence" value="ECO:0007669"/>
    <property type="project" value="TreeGrafter"/>
</dbReference>
<evidence type="ECO:0000313" key="13">
    <source>
        <dbReference type="EMBL" id="CAJ0587095.1"/>
    </source>
</evidence>
<feature type="active site" description="Proton acceptor" evidence="10">
    <location>
        <position position="188"/>
    </location>
</feature>
<accession>A0AA36DIP1</accession>
<comment type="caution">
    <text evidence="13">The sequence shown here is derived from an EMBL/GenBank/DDBJ whole genome shotgun (WGS) entry which is preliminary data.</text>
</comment>
<comment type="function">
    <text evidence="7">Catalyzes the production of spermidine from putrescine and decarboxylated S-adenosylmethionine (dcSAM). Has a strong preference for putrescine as substrate, and has very low activity towards 1,3-diaminopropane. Has extremely low activity towards spermidine.</text>
</comment>
<dbReference type="GO" id="GO:0008295">
    <property type="term" value="P:spermidine biosynthetic process"/>
    <property type="evidence" value="ECO:0007669"/>
    <property type="project" value="TreeGrafter"/>
</dbReference>
<dbReference type="CDD" id="cd02440">
    <property type="entry name" value="AdoMet_MTases"/>
    <property type="match status" value="1"/>
</dbReference>
<protein>
    <recommendedName>
        <fullName evidence="8">Spermidine synthase</fullName>
        <ecNumber evidence="4">2.5.1.16</ecNumber>
    </recommendedName>
    <alternativeName>
        <fullName evidence="9">Putrescine aminopropyltransferase</fullName>
    </alternativeName>
</protein>
<dbReference type="InterPro" id="IPR035246">
    <property type="entry name" value="Spermidine_synt_N"/>
</dbReference>
<evidence type="ECO:0000256" key="5">
    <source>
        <dbReference type="ARBA" id="ARBA00022679"/>
    </source>
</evidence>
<evidence type="ECO:0000256" key="6">
    <source>
        <dbReference type="ARBA" id="ARBA00049307"/>
    </source>
</evidence>
<dbReference type="NCBIfam" id="TIGR00417">
    <property type="entry name" value="speE"/>
    <property type="match status" value="1"/>
</dbReference>
<evidence type="ECO:0000256" key="11">
    <source>
        <dbReference type="RuleBase" id="RU003836"/>
    </source>
</evidence>
<comment type="catalytic activity">
    <reaction evidence="6">
        <text>S-adenosyl 3-(methylsulfanyl)propylamine + putrescine = S-methyl-5'-thioadenosine + spermidine + H(+)</text>
        <dbReference type="Rhea" id="RHEA:12721"/>
        <dbReference type="ChEBI" id="CHEBI:15378"/>
        <dbReference type="ChEBI" id="CHEBI:17509"/>
        <dbReference type="ChEBI" id="CHEBI:57443"/>
        <dbReference type="ChEBI" id="CHEBI:57834"/>
        <dbReference type="ChEBI" id="CHEBI:326268"/>
        <dbReference type="EC" id="2.5.1.16"/>
    </reaction>
</comment>
<dbReference type="PANTHER" id="PTHR11558">
    <property type="entry name" value="SPERMIDINE/SPERMINE SYNTHASE"/>
    <property type="match status" value="1"/>
</dbReference>
<dbReference type="Pfam" id="PF01564">
    <property type="entry name" value="Spermine_synth"/>
    <property type="match status" value="1"/>
</dbReference>
<dbReference type="GO" id="GO:0004766">
    <property type="term" value="F:spermidine synthase activity"/>
    <property type="evidence" value="ECO:0007669"/>
    <property type="project" value="UniProtKB-EC"/>
</dbReference>
<evidence type="ECO:0000256" key="9">
    <source>
        <dbReference type="ARBA" id="ARBA00082964"/>
    </source>
</evidence>
<dbReference type="InterPro" id="IPR029063">
    <property type="entry name" value="SAM-dependent_MTases_sf"/>
</dbReference>
<dbReference type="Gene3D" id="3.40.50.150">
    <property type="entry name" value="Vaccinia Virus protein VP39"/>
    <property type="match status" value="1"/>
</dbReference>
<organism evidence="13 14">
    <name type="scientific">Mesorhabditis spiculigera</name>
    <dbReference type="NCBI Taxonomy" id="96644"/>
    <lineage>
        <taxon>Eukaryota</taxon>
        <taxon>Metazoa</taxon>
        <taxon>Ecdysozoa</taxon>
        <taxon>Nematoda</taxon>
        <taxon>Chromadorea</taxon>
        <taxon>Rhabditida</taxon>
        <taxon>Rhabditina</taxon>
        <taxon>Rhabditomorpha</taxon>
        <taxon>Rhabditoidea</taxon>
        <taxon>Rhabditidae</taxon>
        <taxon>Mesorhabditinae</taxon>
        <taxon>Mesorhabditis</taxon>
    </lineage>
</organism>
<feature type="non-terminal residue" evidence="13">
    <location>
        <position position="314"/>
    </location>
</feature>
<dbReference type="Gene3D" id="2.30.140.10">
    <property type="entry name" value="Spermidine synthase, tetramerisation domain"/>
    <property type="match status" value="1"/>
</dbReference>